<dbReference type="EC" id="2.3.1.1" evidence="9"/>
<dbReference type="MEROPS" id="T05.002"/>
<keyword evidence="6 9" id="KW-0068">Autocatalytic cleavage</keyword>
<dbReference type="GO" id="GO:0006526">
    <property type="term" value="P:L-arginine biosynthetic process"/>
    <property type="evidence" value="ECO:0007669"/>
    <property type="project" value="UniProtKB-UniRule"/>
</dbReference>
<proteinExistence type="inferred from homology"/>
<evidence type="ECO:0000256" key="2">
    <source>
        <dbReference type="ARBA" id="ARBA00011475"/>
    </source>
</evidence>
<evidence type="ECO:0000256" key="5">
    <source>
        <dbReference type="ARBA" id="ARBA00022679"/>
    </source>
</evidence>
<dbReference type="InterPro" id="IPR002813">
    <property type="entry name" value="Arg_biosynth_ArgJ"/>
</dbReference>
<feature type="active site" description="Nucleophile" evidence="9">
    <location>
        <position position="193"/>
    </location>
</feature>
<comment type="catalytic activity">
    <reaction evidence="9">
        <text>L-glutamate + acetyl-CoA = N-acetyl-L-glutamate + CoA + H(+)</text>
        <dbReference type="Rhea" id="RHEA:24292"/>
        <dbReference type="ChEBI" id="CHEBI:15378"/>
        <dbReference type="ChEBI" id="CHEBI:29985"/>
        <dbReference type="ChEBI" id="CHEBI:44337"/>
        <dbReference type="ChEBI" id="CHEBI:57287"/>
        <dbReference type="ChEBI" id="CHEBI:57288"/>
        <dbReference type="EC" id="2.3.1.1"/>
    </reaction>
</comment>
<comment type="caution">
    <text evidence="10">The sequence shown here is derived from an EMBL/GenBank/DDBJ whole genome shotgun (WGS) entry which is preliminary data.</text>
</comment>
<feature type="binding site" evidence="9">
    <location>
        <position position="402"/>
    </location>
    <ligand>
        <name>substrate</name>
    </ligand>
</feature>
<reference evidence="10 11" key="1">
    <citation type="journal article" date="2011" name="J. Bacteriol.">
        <title>Draft genome sequence of the anoxygenic filamentous phototrophic bacterium Oscillochloris trichoides subsp. DG-6.</title>
        <authorList>
            <person name="Kuznetsov B.B."/>
            <person name="Ivanovsky R.N."/>
            <person name="Keppen O.I."/>
            <person name="Sukhacheva M.V."/>
            <person name="Bumazhkin B.K."/>
            <person name="Patutina E.O."/>
            <person name="Beletsky A.V."/>
            <person name="Mardanov A.V."/>
            <person name="Baslerov R.V."/>
            <person name="Panteleeva A.N."/>
            <person name="Kolganova T.V."/>
            <person name="Ravin N.V."/>
            <person name="Skryabin K.G."/>
        </authorList>
    </citation>
    <scope>NUCLEOTIDE SEQUENCE [LARGE SCALE GENOMIC DNA]</scope>
    <source>
        <strain evidence="10 11">DG-6</strain>
    </source>
</reference>
<dbReference type="GO" id="GO:0005737">
    <property type="term" value="C:cytoplasm"/>
    <property type="evidence" value="ECO:0007669"/>
    <property type="project" value="UniProtKB-SubCell"/>
</dbReference>
<comment type="subunit">
    <text evidence="2 9">Heterotetramer of two alpha and two beta chains.</text>
</comment>
<dbReference type="eggNOG" id="COG1364">
    <property type="taxonomic scope" value="Bacteria"/>
</dbReference>
<comment type="catalytic activity">
    <reaction evidence="8 9">
        <text>N(2)-acetyl-L-ornithine + L-glutamate = N-acetyl-L-glutamate + L-ornithine</text>
        <dbReference type="Rhea" id="RHEA:15349"/>
        <dbReference type="ChEBI" id="CHEBI:29985"/>
        <dbReference type="ChEBI" id="CHEBI:44337"/>
        <dbReference type="ChEBI" id="CHEBI:46911"/>
        <dbReference type="ChEBI" id="CHEBI:57805"/>
        <dbReference type="EC" id="2.3.1.35"/>
    </reaction>
</comment>
<dbReference type="InterPro" id="IPR042195">
    <property type="entry name" value="ArgJ_beta_C"/>
</dbReference>
<dbReference type="CDD" id="cd02152">
    <property type="entry name" value="OAT"/>
    <property type="match status" value="1"/>
</dbReference>
<dbReference type="Gene3D" id="3.60.70.12">
    <property type="entry name" value="L-amino peptidase D-ALA esterase/amidase"/>
    <property type="match status" value="1"/>
</dbReference>
<comment type="subcellular location">
    <subcellularLocation>
        <location evidence="9">Cytoplasm</location>
    </subcellularLocation>
</comment>
<dbReference type="GO" id="GO:0004042">
    <property type="term" value="F:L-glutamate N-acetyltransferase activity"/>
    <property type="evidence" value="ECO:0007669"/>
    <property type="project" value="UniProtKB-UniRule"/>
</dbReference>
<feature type="binding site" evidence="9">
    <location>
        <position position="193"/>
    </location>
    <ligand>
        <name>substrate</name>
    </ligand>
</feature>
<dbReference type="GO" id="GO:0004358">
    <property type="term" value="F:L-glutamate N-acetyltransferase activity, acting on acetyl-L-ornithine as donor"/>
    <property type="evidence" value="ECO:0007669"/>
    <property type="project" value="UniProtKB-UniRule"/>
</dbReference>
<dbReference type="SUPFAM" id="SSF56266">
    <property type="entry name" value="DmpA/ArgJ-like"/>
    <property type="match status" value="1"/>
</dbReference>
<evidence type="ECO:0000313" key="11">
    <source>
        <dbReference type="Proteomes" id="UP000054010"/>
    </source>
</evidence>
<protein>
    <recommendedName>
        <fullName evidence="9">Arginine biosynthesis bifunctional protein ArgJ</fullName>
    </recommendedName>
    <domain>
        <recommendedName>
            <fullName evidence="9">Glutamate N-acetyltransferase</fullName>
            <ecNumber evidence="9">2.3.1.35</ecNumber>
        </recommendedName>
        <alternativeName>
            <fullName evidence="9">Ornithine acetyltransferase</fullName>
            <shortName evidence="9">OATase</shortName>
        </alternativeName>
        <alternativeName>
            <fullName evidence="9">Ornithine transacetylase</fullName>
        </alternativeName>
    </domain>
    <domain>
        <recommendedName>
            <fullName evidence="9">Amino-acid acetyltransferase</fullName>
            <ecNumber evidence="9">2.3.1.1</ecNumber>
        </recommendedName>
        <alternativeName>
            <fullName evidence="9">N-acetylglutamate synthase</fullName>
            <shortName evidence="9">AGSase</shortName>
        </alternativeName>
    </domain>
    <component>
        <recommendedName>
            <fullName evidence="9">Arginine biosynthesis bifunctional protein ArgJ alpha chain</fullName>
        </recommendedName>
    </component>
    <component>
        <recommendedName>
            <fullName evidence="9">Arginine biosynthesis bifunctional protein ArgJ beta chain</fullName>
        </recommendedName>
    </component>
</protein>
<comment type="pathway">
    <text evidence="9">Amino-acid biosynthesis; L-arginine biosynthesis; N(2)-acetyl-L-ornithine from L-glutamate: step 1/4.</text>
</comment>
<organism evidence="10 11">
    <name type="scientific">Oscillochloris trichoides DG-6</name>
    <dbReference type="NCBI Taxonomy" id="765420"/>
    <lineage>
        <taxon>Bacteria</taxon>
        <taxon>Bacillati</taxon>
        <taxon>Chloroflexota</taxon>
        <taxon>Chloroflexia</taxon>
        <taxon>Chloroflexales</taxon>
        <taxon>Chloroflexineae</taxon>
        <taxon>Oscillochloridaceae</taxon>
        <taxon>Oscillochloris</taxon>
    </lineage>
</organism>
<dbReference type="STRING" id="765420.OSCT_1443"/>
<dbReference type="HOGENOM" id="CLU_027172_1_0_0"/>
<comment type="pathway">
    <text evidence="9">Amino-acid biosynthesis; L-arginine biosynthesis; L-ornithine and N-acetyl-L-glutamate from L-glutamate and N(2)-acetyl-L-ornithine (cyclic): step 1/1.</text>
</comment>
<dbReference type="AlphaFoldDB" id="E1IDP2"/>
<feature type="site" description="Cleavage; by autolysis" evidence="9">
    <location>
        <begin position="192"/>
        <end position="193"/>
    </location>
</feature>
<keyword evidence="11" id="KW-1185">Reference proteome</keyword>
<dbReference type="Gene3D" id="3.10.20.340">
    <property type="entry name" value="ArgJ beta chain, C-terminal domain"/>
    <property type="match status" value="1"/>
</dbReference>
<dbReference type="Proteomes" id="UP000054010">
    <property type="component" value="Unassembled WGS sequence"/>
</dbReference>
<evidence type="ECO:0000256" key="1">
    <source>
        <dbReference type="ARBA" id="ARBA00006774"/>
    </source>
</evidence>
<accession>E1IDP2</accession>
<evidence type="ECO:0000313" key="10">
    <source>
        <dbReference type="EMBL" id="EFO80670.1"/>
    </source>
</evidence>
<dbReference type="OrthoDB" id="9804242at2"/>
<feature type="binding site" evidence="9">
    <location>
        <position position="280"/>
    </location>
    <ligand>
        <name>substrate</name>
    </ligand>
</feature>
<dbReference type="PANTHER" id="PTHR23100">
    <property type="entry name" value="ARGININE BIOSYNTHESIS BIFUNCTIONAL PROTEIN ARGJ"/>
    <property type="match status" value="1"/>
</dbReference>
<keyword evidence="3 9" id="KW-0055">Arginine biosynthesis</keyword>
<comment type="similarity">
    <text evidence="1 9">Belongs to the ArgJ family.</text>
</comment>
<feature type="binding site" evidence="9">
    <location>
        <position position="407"/>
    </location>
    <ligand>
        <name>substrate</name>
    </ligand>
</feature>
<dbReference type="Pfam" id="PF01960">
    <property type="entry name" value="ArgJ"/>
    <property type="match status" value="1"/>
</dbReference>
<dbReference type="PANTHER" id="PTHR23100:SF0">
    <property type="entry name" value="ARGININE BIOSYNTHESIS BIFUNCTIONAL PROTEIN ARGJ, MITOCHONDRIAL"/>
    <property type="match status" value="1"/>
</dbReference>
<dbReference type="FunFam" id="3.10.20.340:FF:000001">
    <property type="entry name" value="Arginine biosynthesis bifunctional protein ArgJ, chloroplastic"/>
    <property type="match status" value="1"/>
</dbReference>
<feature type="chain" id="PRO_5023358277" description="Arginine biosynthesis bifunctional protein ArgJ beta chain" evidence="9">
    <location>
        <begin position="193"/>
        <end position="407"/>
    </location>
</feature>
<feature type="chain" id="PRO_5023358276" description="Arginine biosynthesis bifunctional protein ArgJ alpha chain" evidence="9">
    <location>
        <begin position="1"/>
        <end position="192"/>
    </location>
</feature>
<name>E1IDP2_9CHLR</name>
<dbReference type="EMBL" id="ADVR01000043">
    <property type="protein sequence ID" value="EFO80670.1"/>
    <property type="molecule type" value="Genomic_DNA"/>
</dbReference>
<dbReference type="GO" id="GO:0006592">
    <property type="term" value="P:ornithine biosynthetic process"/>
    <property type="evidence" value="ECO:0007669"/>
    <property type="project" value="TreeGrafter"/>
</dbReference>
<evidence type="ECO:0000256" key="3">
    <source>
        <dbReference type="ARBA" id="ARBA00022571"/>
    </source>
</evidence>
<dbReference type="InterPro" id="IPR016117">
    <property type="entry name" value="ArgJ-like_dom_sf"/>
</dbReference>
<keyword evidence="4 9" id="KW-0028">Amino-acid biosynthesis</keyword>
<feature type="binding site" evidence="9">
    <location>
        <position position="182"/>
    </location>
    <ligand>
        <name>substrate</name>
    </ligand>
</feature>
<sequence>MTITFVEDGHPASPAGWAAATAACGIKYRNRDDLALVVSERACSAAAIFTTNVVKAAPVRYDMALMQRSANSLRAVVINAGNANACTGPDGDAAALAMVRATEAALGLPEDSVFVMSTGTIGVPVPVEKILNGISAAAQGLDAGNGPAAARAIMTTDTKPKYCAVQVALPSGSSITLGGMSKGAGMIHPNMATLLATITTDAAVTPACLDAALRRAAELSFNSISIDGDTSTNDTLLVMANGAAGNPEISDLSSPDGAAFLAGLTAICQHLAQAVVRDGEGATRFVTITVRGATSNADAKLAAMTIAKSPLVKTALYGADPNWGRVLCAIGYSGATVDPNRVLLSFGGMRVLEAGLPLPFDERAASDLLDVAEIAIDADLGLGDGEATVWTCDFSLDYVRINAEYRT</sequence>
<dbReference type="NCBIfam" id="NF003802">
    <property type="entry name" value="PRK05388.1"/>
    <property type="match status" value="1"/>
</dbReference>
<gene>
    <name evidence="9" type="primary">argJ</name>
    <name evidence="10" type="ORF">OSCT_1443</name>
</gene>
<keyword evidence="7 9" id="KW-0012">Acyltransferase</keyword>
<dbReference type="UniPathway" id="UPA00068">
    <property type="reaction ID" value="UER00106"/>
</dbReference>
<comment type="function">
    <text evidence="9">Catalyzes two activities which are involved in the cyclic version of arginine biosynthesis: the synthesis of N-acetylglutamate from glutamate and acetyl-CoA as the acetyl donor, and of ornithine by transacetylation between N(2)-acetylornithine and glutamate.</text>
</comment>
<dbReference type="FunFam" id="3.60.70.12:FF:000001">
    <property type="entry name" value="Arginine biosynthesis bifunctional protein ArgJ, chloroplastic"/>
    <property type="match status" value="1"/>
</dbReference>
<keyword evidence="9" id="KW-0511">Multifunctional enzyme</keyword>
<evidence type="ECO:0000256" key="4">
    <source>
        <dbReference type="ARBA" id="ARBA00022605"/>
    </source>
</evidence>
<feature type="binding site" evidence="9">
    <location>
        <position position="155"/>
    </location>
    <ligand>
        <name>substrate</name>
    </ligand>
</feature>
<keyword evidence="5 9" id="KW-0808">Transferase</keyword>
<evidence type="ECO:0000256" key="9">
    <source>
        <dbReference type="HAMAP-Rule" id="MF_01106"/>
    </source>
</evidence>
<evidence type="ECO:0000256" key="8">
    <source>
        <dbReference type="ARBA" id="ARBA00049439"/>
    </source>
</evidence>
<keyword evidence="9" id="KW-0963">Cytoplasm</keyword>
<feature type="site" description="Involved in the stabilization of negative charge on the oxyanion by the formation of the oxyanion hole" evidence="9">
    <location>
        <position position="119"/>
    </location>
</feature>
<dbReference type="EC" id="2.3.1.35" evidence="9"/>
<feature type="site" description="Involved in the stabilization of negative charge on the oxyanion by the formation of the oxyanion hole" evidence="9">
    <location>
        <position position="118"/>
    </location>
</feature>
<evidence type="ECO:0000256" key="7">
    <source>
        <dbReference type="ARBA" id="ARBA00023315"/>
    </source>
</evidence>
<dbReference type="NCBIfam" id="TIGR00120">
    <property type="entry name" value="ArgJ"/>
    <property type="match status" value="1"/>
</dbReference>
<dbReference type="HAMAP" id="MF_01106">
    <property type="entry name" value="ArgJ"/>
    <property type="match status" value="1"/>
</dbReference>
<evidence type="ECO:0000256" key="6">
    <source>
        <dbReference type="ARBA" id="ARBA00022813"/>
    </source>
</evidence>